<dbReference type="PANTHER" id="PTHR43200">
    <property type="entry name" value="PHOSPHATASE"/>
    <property type="match status" value="1"/>
</dbReference>
<dbReference type="InterPro" id="IPR020719">
    <property type="entry name" value="RNA3'_term_phos_cycl-like_CS"/>
</dbReference>
<feature type="binding site" evidence="6">
    <location>
        <position position="73"/>
    </location>
    <ligand>
        <name>Mg(2+)</name>
        <dbReference type="ChEBI" id="CHEBI:18420"/>
        <label>1</label>
        <note>catalytic</note>
    </ligand>
</feature>
<name>A0A7W3LMS1_ACTNM</name>
<proteinExistence type="inferred from homology"/>
<gene>
    <name evidence="7" type="ORF">HNR61_002541</name>
</gene>
<dbReference type="InterPro" id="IPR020583">
    <property type="entry name" value="Inositol_monoP_metal-BS"/>
</dbReference>
<evidence type="ECO:0000313" key="8">
    <source>
        <dbReference type="Proteomes" id="UP000572680"/>
    </source>
</evidence>
<comment type="cofactor">
    <cofactor evidence="1 6">
        <name>Mg(2+)</name>
        <dbReference type="ChEBI" id="CHEBI:18420"/>
    </cofactor>
</comment>
<organism evidence="7 8">
    <name type="scientific">Actinomadura namibiensis</name>
    <dbReference type="NCBI Taxonomy" id="182080"/>
    <lineage>
        <taxon>Bacteria</taxon>
        <taxon>Bacillati</taxon>
        <taxon>Actinomycetota</taxon>
        <taxon>Actinomycetes</taxon>
        <taxon>Streptosporangiales</taxon>
        <taxon>Thermomonosporaceae</taxon>
        <taxon>Actinomadura</taxon>
    </lineage>
</organism>
<evidence type="ECO:0000256" key="6">
    <source>
        <dbReference type="PIRSR" id="PIRSR600760-2"/>
    </source>
</evidence>
<dbReference type="Proteomes" id="UP000572680">
    <property type="component" value="Unassembled WGS sequence"/>
</dbReference>
<dbReference type="Pfam" id="PF00459">
    <property type="entry name" value="Inositol_P"/>
    <property type="match status" value="1"/>
</dbReference>
<dbReference type="InterPro" id="IPR000760">
    <property type="entry name" value="Inositol_monophosphatase-like"/>
</dbReference>
<dbReference type="PANTHER" id="PTHR43200:SF6">
    <property type="entry name" value="3'(2'),5'-BISPHOSPHATE NUCLEOTIDASE"/>
    <property type="match status" value="1"/>
</dbReference>
<dbReference type="GO" id="GO:0046872">
    <property type="term" value="F:metal ion binding"/>
    <property type="evidence" value="ECO:0007669"/>
    <property type="project" value="UniProtKB-KW"/>
</dbReference>
<evidence type="ECO:0000256" key="4">
    <source>
        <dbReference type="ARBA" id="ARBA00022801"/>
    </source>
</evidence>
<evidence type="ECO:0000313" key="7">
    <source>
        <dbReference type="EMBL" id="MBA8950910.1"/>
    </source>
</evidence>
<evidence type="ECO:0000256" key="2">
    <source>
        <dbReference type="ARBA" id="ARBA00009759"/>
    </source>
</evidence>
<accession>A0A7W3LMS1</accession>
<dbReference type="PRINTS" id="PR00377">
    <property type="entry name" value="IMPHPHTASES"/>
</dbReference>
<feature type="binding site" evidence="6">
    <location>
        <position position="92"/>
    </location>
    <ligand>
        <name>Mg(2+)</name>
        <dbReference type="ChEBI" id="CHEBI:18420"/>
        <label>1</label>
        <note>catalytic</note>
    </ligand>
</feature>
<comment type="caution">
    <text evidence="7">The sequence shown here is derived from an EMBL/GenBank/DDBJ whole genome shotgun (WGS) entry which is preliminary data.</text>
</comment>
<comment type="similarity">
    <text evidence="2">Belongs to the inositol monophosphatase superfamily.</text>
</comment>
<dbReference type="PROSITE" id="PS01287">
    <property type="entry name" value="RTC"/>
    <property type="match status" value="1"/>
</dbReference>
<dbReference type="EC" id="3.1.3.25" evidence="7"/>
<dbReference type="SUPFAM" id="SSF56655">
    <property type="entry name" value="Carbohydrate phosphatase"/>
    <property type="match status" value="1"/>
</dbReference>
<dbReference type="Gene3D" id="3.40.190.80">
    <property type="match status" value="1"/>
</dbReference>
<dbReference type="AlphaFoldDB" id="A0A7W3LMS1"/>
<keyword evidence="8" id="KW-1185">Reference proteome</keyword>
<feature type="binding site" evidence="6">
    <location>
        <position position="218"/>
    </location>
    <ligand>
        <name>Mg(2+)</name>
        <dbReference type="ChEBI" id="CHEBI:18420"/>
        <label>1</label>
        <note>catalytic</note>
    </ligand>
</feature>
<dbReference type="RefSeq" id="WP_220509290.1">
    <property type="nucleotide sequence ID" value="NZ_BAAALP010000039.1"/>
</dbReference>
<keyword evidence="3 6" id="KW-0479">Metal-binding</keyword>
<sequence>MIDDAVTREVPALLTDAGELALRWFRADPATLGELDKGGPGGYDPVTEADRAVEHLLRTGLARLFPEDRIVGEEAGATGPGTSGRTWMIDPIDGTKAFVSGMPLWGTLLGLFEGDEPVAGWLHQPYLRETFGAVNGEGWLDGPRGRARLRTRPTTSLADAVMYSTHPSMFAAGEEAAAFARISGRVRLQRFGGDCYSYGMLALGQVDLVVESALQPYDIAALIPIVRAAGGVVTDRRGATPSGGGFVIAAATPELHARALESINASG</sequence>
<feature type="binding site" evidence="6">
    <location>
        <position position="90"/>
    </location>
    <ligand>
        <name>Mg(2+)</name>
        <dbReference type="ChEBI" id="CHEBI:18420"/>
        <label>2</label>
    </ligand>
</feature>
<protein>
    <submittedName>
        <fullName evidence="7">Myo-inositol-1(Or 4)-monophosphatase</fullName>
        <ecNumber evidence="7">3.1.3.25</ecNumber>
    </submittedName>
</protein>
<dbReference type="InterPro" id="IPR051090">
    <property type="entry name" value="Inositol_monoP_superfamily"/>
</dbReference>
<feature type="binding site" evidence="6">
    <location>
        <position position="93"/>
    </location>
    <ligand>
        <name>Mg(2+)</name>
        <dbReference type="ChEBI" id="CHEBI:18420"/>
        <label>2</label>
    </ligand>
</feature>
<evidence type="ECO:0000256" key="1">
    <source>
        <dbReference type="ARBA" id="ARBA00001946"/>
    </source>
</evidence>
<dbReference type="PROSITE" id="PS00629">
    <property type="entry name" value="IMP_1"/>
    <property type="match status" value="1"/>
</dbReference>
<dbReference type="Gene3D" id="3.30.540.10">
    <property type="entry name" value="Fructose-1,6-Bisphosphatase, subunit A, domain 1"/>
    <property type="match status" value="1"/>
</dbReference>
<evidence type="ECO:0000256" key="3">
    <source>
        <dbReference type="ARBA" id="ARBA00022723"/>
    </source>
</evidence>
<keyword evidence="5 6" id="KW-0460">Magnesium</keyword>
<evidence type="ECO:0000256" key="5">
    <source>
        <dbReference type="ARBA" id="ARBA00022842"/>
    </source>
</evidence>
<reference evidence="7 8" key="1">
    <citation type="submission" date="2020-08" db="EMBL/GenBank/DDBJ databases">
        <title>Genomic Encyclopedia of Type Strains, Phase IV (KMG-IV): sequencing the most valuable type-strain genomes for metagenomic binning, comparative biology and taxonomic classification.</title>
        <authorList>
            <person name="Goeker M."/>
        </authorList>
    </citation>
    <scope>NUCLEOTIDE SEQUENCE [LARGE SCALE GENOMIC DNA]</scope>
    <source>
        <strain evidence="7 8">DSM 44197</strain>
    </source>
</reference>
<dbReference type="EMBL" id="JACJIA010000003">
    <property type="protein sequence ID" value="MBA8950910.1"/>
    <property type="molecule type" value="Genomic_DNA"/>
</dbReference>
<keyword evidence="4 7" id="KW-0378">Hydrolase</keyword>
<dbReference type="GO" id="GO:0000105">
    <property type="term" value="P:L-histidine biosynthetic process"/>
    <property type="evidence" value="ECO:0007669"/>
    <property type="project" value="TreeGrafter"/>
</dbReference>
<dbReference type="GO" id="GO:0052834">
    <property type="term" value="F:inositol monophosphate phosphatase activity"/>
    <property type="evidence" value="ECO:0007669"/>
    <property type="project" value="UniProtKB-EC"/>
</dbReference>